<dbReference type="PANTHER" id="PTHR43280:SF32">
    <property type="entry name" value="TRANSCRIPTIONAL REGULATORY PROTEIN"/>
    <property type="match status" value="1"/>
</dbReference>
<evidence type="ECO:0000313" key="6">
    <source>
        <dbReference type="Proteomes" id="UP000320042"/>
    </source>
</evidence>
<gene>
    <name evidence="5" type="ORF">FPZ43_18390</name>
</gene>
<dbReference type="OrthoDB" id="1007667at2"/>
<dbReference type="PROSITE" id="PS01124">
    <property type="entry name" value="HTH_ARAC_FAMILY_2"/>
    <property type="match status" value="1"/>
</dbReference>
<evidence type="ECO:0000259" key="4">
    <source>
        <dbReference type="PROSITE" id="PS01124"/>
    </source>
</evidence>
<evidence type="ECO:0000256" key="3">
    <source>
        <dbReference type="ARBA" id="ARBA00023163"/>
    </source>
</evidence>
<sequence length="296" mass="34201">MNMNMVEQISTLSISKLQKAFDQAAPRKQYLFVDTGCEPLYTDEPFRTETYSVVWLRQGIMHLQADLTSMVITGPAIITIGPNVTRSFRRSEERPDMQLFFFTADFLLETLANIFYLDRYRFFEDNDGHVVQLHEHEAFRMASIFNLVCGVFGRMHPNEPQLMRSYGYLLIHEIDAMHRARSAGQQPDEGNMLFTRFRNLLTKEFWQHRTVGFYASNLNVTPKYLSELVKKESGKTAGEWIDKAVMLEAKVLLQNKSLSIAQVSERLCFSDQSVFGKFFKTHQGMSPAEYRKSLSG</sequence>
<dbReference type="InterPro" id="IPR018060">
    <property type="entry name" value="HTH_AraC"/>
</dbReference>
<feature type="domain" description="HTH araC/xylS-type" evidence="4">
    <location>
        <begin position="195"/>
        <end position="293"/>
    </location>
</feature>
<dbReference type="EMBL" id="VOEJ01000011">
    <property type="protein sequence ID" value="TWR24396.1"/>
    <property type="molecule type" value="Genomic_DNA"/>
</dbReference>
<dbReference type="InterPro" id="IPR009057">
    <property type="entry name" value="Homeodomain-like_sf"/>
</dbReference>
<evidence type="ECO:0000313" key="5">
    <source>
        <dbReference type="EMBL" id="TWR24396.1"/>
    </source>
</evidence>
<dbReference type="SUPFAM" id="SSF46689">
    <property type="entry name" value="Homeodomain-like"/>
    <property type="match status" value="1"/>
</dbReference>
<proteinExistence type="predicted"/>
<dbReference type="GO" id="GO:0043565">
    <property type="term" value="F:sequence-specific DNA binding"/>
    <property type="evidence" value="ECO:0007669"/>
    <property type="project" value="InterPro"/>
</dbReference>
<reference evidence="5 6" key="1">
    <citation type="submission" date="2019-07" db="EMBL/GenBank/DDBJ databases">
        <authorList>
            <person name="Kim J."/>
        </authorList>
    </citation>
    <scope>NUCLEOTIDE SEQUENCE [LARGE SCALE GENOMIC DNA]</scope>
    <source>
        <strain evidence="6">dk17</strain>
    </source>
</reference>
<dbReference type="GO" id="GO:0003700">
    <property type="term" value="F:DNA-binding transcription factor activity"/>
    <property type="evidence" value="ECO:0007669"/>
    <property type="project" value="InterPro"/>
</dbReference>
<keyword evidence="3" id="KW-0804">Transcription</keyword>
<name>A0A563TYH0_9SPHI</name>
<comment type="caution">
    <text evidence="5">The sequence shown here is derived from an EMBL/GenBank/DDBJ whole genome shotgun (WGS) entry which is preliminary data.</text>
</comment>
<dbReference type="SMART" id="SM00342">
    <property type="entry name" value="HTH_ARAC"/>
    <property type="match status" value="1"/>
</dbReference>
<dbReference type="PANTHER" id="PTHR43280">
    <property type="entry name" value="ARAC-FAMILY TRANSCRIPTIONAL REGULATOR"/>
    <property type="match status" value="1"/>
</dbReference>
<evidence type="ECO:0000256" key="1">
    <source>
        <dbReference type="ARBA" id="ARBA00023015"/>
    </source>
</evidence>
<dbReference type="Proteomes" id="UP000320042">
    <property type="component" value="Unassembled WGS sequence"/>
</dbReference>
<keyword evidence="1" id="KW-0805">Transcription regulation</keyword>
<organism evidence="5 6">
    <name type="scientific">Mucilaginibacter pallidiroseus</name>
    <dbReference type="NCBI Taxonomy" id="2599295"/>
    <lineage>
        <taxon>Bacteria</taxon>
        <taxon>Pseudomonadati</taxon>
        <taxon>Bacteroidota</taxon>
        <taxon>Sphingobacteriia</taxon>
        <taxon>Sphingobacteriales</taxon>
        <taxon>Sphingobacteriaceae</taxon>
        <taxon>Mucilaginibacter</taxon>
    </lineage>
</organism>
<protein>
    <submittedName>
        <fullName evidence="5">Helix-turn-helix domain-containing protein</fullName>
    </submittedName>
</protein>
<dbReference type="Gene3D" id="1.10.10.60">
    <property type="entry name" value="Homeodomain-like"/>
    <property type="match status" value="1"/>
</dbReference>
<accession>A0A563TYH0</accession>
<dbReference type="Pfam" id="PF12833">
    <property type="entry name" value="HTH_18"/>
    <property type="match status" value="1"/>
</dbReference>
<evidence type="ECO:0000256" key="2">
    <source>
        <dbReference type="ARBA" id="ARBA00023125"/>
    </source>
</evidence>
<dbReference type="AlphaFoldDB" id="A0A563TYH0"/>
<keyword evidence="6" id="KW-1185">Reference proteome</keyword>
<keyword evidence="2" id="KW-0238">DNA-binding</keyword>